<dbReference type="AlphaFoldDB" id="W7WX87"/>
<dbReference type="Proteomes" id="UP000009168">
    <property type="component" value="Unassembled WGS sequence"/>
</dbReference>
<proteinExistence type="predicted"/>
<evidence type="ECO:0000313" key="1">
    <source>
        <dbReference type="EMBL" id="EWS71435.1"/>
    </source>
</evidence>
<dbReference type="EMBL" id="GG662329">
    <property type="protein sequence ID" value="EWS71435.1"/>
    <property type="molecule type" value="Genomic_DNA"/>
</dbReference>
<name>W7WX87_TETTS</name>
<protein>
    <submittedName>
        <fullName evidence="1">Uncharacterized protein</fullName>
    </submittedName>
</protein>
<dbReference type="KEGG" id="tet:TTHERM_001262811"/>
<dbReference type="GeneID" id="24442042"/>
<organism evidence="1 2">
    <name type="scientific">Tetrahymena thermophila (strain SB210)</name>
    <dbReference type="NCBI Taxonomy" id="312017"/>
    <lineage>
        <taxon>Eukaryota</taxon>
        <taxon>Sar</taxon>
        <taxon>Alveolata</taxon>
        <taxon>Ciliophora</taxon>
        <taxon>Intramacronucleata</taxon>
        <taxon>Oligohymenophorea</taxon>
        <taxon>Hymenostomatida</taxon>
        <taxon>Tetrahymenina</taxon>
        <taxon>Tetrahymenidae</taxon>
        <taxon>Tetrahymena</taxon>
    </lineage>
</organism>
<sequence length="166" mass="19439">MDLFVYQPFKVNCFKDDTLVKLKFFTLFSFYSQNYSDLYFLLRQDWFKSINSQLCFLKQLSGRCSSICTNLLLQLMCVDYNLLVLYIYLLLDWLQILVQTTLSERFFYVPAFQHRSSFSELTLESIFSTTSLKSSSAVVQNFLLSAPSINVLSQMLSNSLFQYSKV</sequence>
<dbReference type="InParanoid" id="W7WX87"/>
<evidence type="ECO:0000313" key="2">
    <source>
        <dbReference type="Proteomes" id="UP000009168"/>
    </source>
</evidence>
<keyword evidence="2" id="KW-1185">Reference proteome</keyword>
<gene>
    <name evidence="1" type="ORF">TTHERM_001262811</name>
</gene>
<accession>W7WX87</accession>
<reference evidence="2" key="1">
    <citation type="journal article" date="2006" name="PLoS Biol.">
        <title>Macronuclear genome sequence of the ciliate Tetrahymena thermophila, a model eukaryote.</title>
        <authorList>
            <person name="Eisen J.A."/>
            <person name="Coyne R.S."/>
            <person name="Wu M."/>
            <person name="Wu D."/>
            <person name="Thiagarajan M."/>
            <person name="Wortman J.R."/>
            <person name="Badger J.H."/>
            <person name="Ren Q."/>
            <person name="Amedeo P."/>
            <person name="Jones K.M."/>
            <person name="Tallon L.J."/>
            <person name="Delcher A.L."/>
            <person name="Salzberg S.L."/>
            <person name="Silva J.C."/>
            <person name="Haas B.J."/>
            <person name="Majoros W.H."/>
            <person name="Farzad M."/>
            <person name="Carlton J.M."/>
            <person name="Smith R.K. Jr."/>
            <person name="Garg J."/>
            <person name="Pearlman R.E."/>
            <person name="Karrer K.M."/>
            <person name="Sun L."/>
            <person name="Manning G."/>
            <person name="Elde N.C."/>
            <person name="Turkewitz A.P."/>
            <person name="Asai D.J."/>
            <person name="Wilkes D.E."/>
            <person name="Wang Y."/>
            <person name="Cai H."/>
            <person name="Collins K."/>
            <person name="Stewart B.A."/>
            <person name="Lee S.R."/>
            <person name="Wilamowska K."/>
            <person name="Weinberg Z."/>
            <person name="Ruzzo W.L."/>
            <person name="Wloga D."/>
            <person name="Gaertig J."/>
            <person name="Frankel J."/>
            <person name="Tsao C.-C."/>
            <person name="Gorovsky M.A."/>
            <person name="Keeling P.J."/>
            <person name="Waller R.F."/>
            <person name="Patron N.J."/>
            <person name="Cherry J.M."/>
            <person name="Stover N.A."/>
            <person name="Krieger C.J."/>
            <person name="del Toro C."/>
            <person name="Ryder H.F."/>
            <person name="Williamson S.C."/>
            <person name="Barbeau R.A."/>
            <person name="Hamilton E.P."/>
            <person name="Orias E."/>
        </authorList>
    </citation>
    <scope>NUCLEOTIDE SEQUENCE [LARGE SCALE GENOMIC DNA]</scope>
    <source>
        <strain evidence="2">SB210</strain>
    </source>
</reference>
<dbReference type="RefSeq" id="XP_012656029.1">
    <property type="nucleotide sequence ID" value="XM_012800575.1"/>
</dbReference>